<dbReference type="SMART" id="SM00220">
    <property type="entry name" value="S_TKc"/>
    <property type="match status" value="1"/>
</dbReference>
<evidence type="ECO:0000256" key="5">
    <source>
        <dbReference type="ARBA" id="ARBA00022777"/>
    </source>
</evidence>
<dbReference type="RefSeq" id="WP_027841696.1">
    <property type="nucleotide sequence ID" value="NZ_LMTZ01000146.1"/>
</dbReference>
<dbReference type="Gene3D" id="1.10.510.10">
    <property type="entry name" value="Transferase(Phosphotransferase) domain 1"/>
    <property type="match status" value="1"/>
</dbReference>
<dbReference type="AlphaFoldDB" id="A0A0V7ZEK6"/>
<feature type="region of interest" description="Disordered" evidence="9">
    <location>
        <begin position="323"/>
        <end position="345"/>
    </location>
</feature>
<feature type="transmembrane region" description="Helical" evidence="10">
    <location>
        <begin position="520"/>
        <end position="537"/>
    </location>
</feature>
<evidence type="ECO:0000256" key="2">
    <source>
        <dbReference type="ARBA" id="ARBA00022527"/>
    </source>
</evidence>
<evidence type="ECO:0000313" key="13">
    <source>
        <dbReference type="Proteomes" id="UP000053372"/>
    </source>
</evidence>
<accession>A0A0V7ZEK6</accession>
<keyword evidence="5 12" id="KW-0418">Kinase</keyword>
<gene>
    <name evidence="12" type="ORF">BC008_11745</name>
</gene>
<feature type="transmembrane region" description="Helical" evidence="10">
    <location>
        <begin position="582"/>
        <end position="607"/>
    </location>
</feature>
<keyword evidence="10" id="KW-0472">Membrane</keyword>
<reference evidence="12 13" key="1">
    <citation type="journal article" date="2015" name="Genome Announc.">
        <title>Draft Genome of the Euendolithic (true boring) Cyanobacterium Mastigocoleus testarum strain BC008.</title>
        <authorList>
            <person name="Guida B.S."/>
            <person name="Garcia-Pichel F."/>
        </authorList>
    </citation>
    <scope>NUCLEOTIDE SEQUENCE [LARGE SCALE GENOMIC DNA]</scope>
    <source>
        <strain evidence="12 13">BC008</strain>
    </source>
</reference>
<comment type="caution">
    <text evidence="12">The sequence shown here is derived from an EMBL/GenBank/DDBJ whole genome shotgun (WGS) entry which is preliminary data.</text>
</comment>
<feature type="transmembrane region" description="Helical" evidence="10">
    <location>
        <begin position="411"/>
        <end position="430"/>
    </location>
</feature>
<feature type="transmembrane region" description="Helical" evidence="10">
    <location>
        <begin position="542"/>
        <end position="562"/>
    </location>
</feature>
<dbReference type="PANTHER" id="PTHR24363">
    <property type="entry name" value="SERINE/THREONINE PROTEIN KINASE"/>
    <property type="match status" value="1"/>
</dbReference>
<dbReference type="PANTHER" id="PTHR24363:SF0">
    <property type="entry name" value="SERINE_THREONINE KINASE LIKE DOMAIN CONTAINING 1"/>
    <property type="match status" value="1"/>
</dbReference>
<dbReference type="PROSITE" id="PS50011">
    <property type="entry name" value="PROTEIN_KINASE_DOM"/>
    <property type="match status" value="1"/>
</dbReference>
<dbReference type="EC" id="2.7.11.1" evidence="1"/>
<protein>
    <recommendedName>
        <fullName evidence="1">non-specific serine/threonine protein kinase</fullName>
        <ecNumber evidence="1">2.7.11.1</ecNumber>
    </recommendedName>
</protein>
<evidence type="ECO:0000256" key="10">
    <source>
        <dbReference type="SAM" id="Phobius"/>
    </source>
</evidence>
<organism evidence="12 13">
    <name type="scientific">Mastigocoleus testarum BC008</name>
    <dbReference type="NCBI Taxonomy" id="371196"/>
    <lineage>
        <taxon>Bacteria</taxon>
        <taxon>Bacillati</taxon>
        <taxon>Cyanobacteriota</taxon>
        <taxon>Cyanophyceae</taxon>
        <taxon>Nostocales</taxon>
        <taxon>Hapalosiphonaceae</taxon>
        <taxon>Mastigocoleus</taxon>
    </lineage>
</organism>
<evidence type="ECO:0000256" key="8">
    <source>
        <dbReference type="ARBA" id="ARBA00048679"/>
    </source>
</evidence>
<dbReference type="Pfam" id="PF00069">
    <property type="entry name" value="Pkinase"/>
    <property type="match status" value="1"/>
</dbReference>
<evidence type="ECO:0000313" key="12">
    <source>
        <dbReference type="EMBL" id="KST62981.1"/>
    </source>
</evidence>
<sequence length="617" mass="68451">MPNTNKSTIHCVNPECPRPYPQIWGDRFCSSCGAPLQLLNRFIPLGRLGSGGFAQIYTVWDRETQTEKVLKVLIEDSPKARELFAQEASVLISLRHPGVPKVERSGYFHRNWTGSKGPQNLPCLVMEKIEGQTLENVKQQYPNGCPPDLVLDWLTQAIEILGHLHQRKIIHRDIKPSNLMLRNPSPSPVVGKYALGSQLVLIDFGGVKQFENSSSAQPHSTRLFSSGYSPPEQIVGGNVEPAADFYALGRTMIELLTAKSPQKLEDPVKHKLKWRNLVDVNPYLADLLDEMTDEDVRSRPRSVAIIKKRLAKIFQLSLNSIPSSQNQSNATTNVNNQPISNPKVNPKISNPKIPVNFNIPVTLPPKYSELISRIEEKFNTIWTNTTTIVNQTTTSTFKFILNFLKACLNTVWSMCLTAIGALLGTTAGFILAYRTIWGLRFAEFISFGLPYITSDSETINGATMILFAITGLGTAWGLTTAGCFGQRRRYFLSALTGLIGYSLGWMTLQVVTPANSAEGLIGFILVAVPLLAFGLGFRSHHVIYAITTAFGTSVPIAVLLQFGSFPSDLFQFNPIPQWFELLVPLVFFVLVGILSSLFLGITYYIILPGLRLLGWHS</sequence>
<comment type="catalytic activity">
    <reaction evidence="7">
        <text>L-threonyl-[protein] + ATP = O-phospho-L-threonyl-[protein] + ADP + H(+)</text>
        <dbReference type="Rhea" id="RHEA:46608"/>
        <dbReference type="Rhea" id="RHEA-COMP:11060"/>
        <dbReference type="Rhea" id="RHEA-COMP:11605"/>
        <dbReference type="ChEBI" id="CHEBI:15378"/>
        <dbReference type="ChEBI" id="CHEBI:30013"/>
        <dbReference type="ChEBI" id="CHEBI:30616"/>
        <dbReference type="ChEBI" id="CHEBI:61977"/>
        <dbReference type="ChEBI" id="CHEBI:456216"/>
        <dbReference type="EC" id="2.7.11.1"/>
    </reaction>
</comment>
<evidence type="ECO:0000256" key="6">
    <source>
        <dbReference type="ARBA" id="ARBA00022840"/>
    </source>
</evidence>
<feature type="domain" description="Protein kinase" evidence="11">
    <location>
        <begin position="42"/>
        <end position="314"/>
    </location>
</feature>
<name>A0A0V7ZEK6_9CYAN</name>
<keyword evidence="13" id="KW-1185">Reference proteome</keyword>
<dbReference type="CDD" id="cd14014">
    <property type="entry name" value="STKc_PknB_like"/>
    <property type="match status" value="1"/>
</dbReference>
<feature type="compositionally biased region" description="Polar residues" evidence="9">
    <location>
        <begin position="323"/>
        <end position="343"/>
    </location>
</feature>
<evidence type="ECO:0000259" key="11">
    <source>
        <dbReference type="PROSITE" id="PS50011"/>
    </source>
</evidence>
<proteinExistence type="predicted"/>
<dbReference type="InterPro" id="IPR008271">
    <property type="entry name" value="Ser/Thr_kinase_AS"/>
</dbReference>
<comment type="catalytic activity">
    <reaction evidence="8">
        <text>L-seryl-[protein] + ATP = O-phospho-L-seryl-[protein] + ADP + H(+)</text>
        <dbReference type="Rhea" id="RHEA:17989"/>
        <dbReference type="Rhea" id="RHEA-COMP:9863"/>
        <dbReference type="Rhea" id="RHEA-COMP:11604"/>
        <dbReference type="ChEBI" id="CHEBI:15378"/>
        <dbReference type="ChEBI" id="CHEBI:29999"/>
        <dbReference type="ChEBI" id="CHEBI:30616"/>
        <dbReference type="ChEBI" id="CHEBI:83421"/>
        <dbReference type="ChEBI" id="CHEBI:456216"/>
        <dbReference type="EC" id="2.7.11.1"/>
    </reaction>
</comment>
<evidence type="ECO:0000256" key="3">
    <source>
        <dbReference type="ARBA" id="ARBA00022679"/>
    </source>
</evidence>
<dbReference type="InterPro" id="IPR000719">
    <property type="entry name" value="Prot_kinase_dom"/>
</dbReference>
<dbReference type="Proteomes" id="UP000053372">
    <property type="component" value="Unassembled WGS sequence"/>
</dbReference>
<dbReference type="GO" id="GO:0005524">
    <property type="term" value="F:ATP binding"/>
    <property type="evidence" value="ECO:0007669"/>
    <property type="project" value="UniProtKB-KW"/>
</dbReference>
<keyword evidence="2 12" id="KW-0723">Serine/threonine-protein kinase</keyword>
<dbReference type="PROSITE" id="PS00108">
    <property type="entry name" value="PROTEIN_KINASE_ST"/>
    <property type="match status" value="1"/>
</dbReference>
<dbReference type="InterPro" id="IPR011009">
    <property type="entry name" value="Kinase-like_dom_sf"/>
</dbReference>
<keyword evidence="10" id="KW-1133">Transmembrane helix</keyword>
<feature type="transmembrane region" description="Helical" evidence="10">
    <location>
        <begin position="459"/>
        <end position="478"/>
    </location>
</feature>
<dbReference type="EMBL" id="LMTZ01000146">
    <property type="protein sequence ID" value="KST62981.1"/>
    <property type="molecule type" value="Genomic_DNA"/>
</dbReference>
<evidence type="ECO:0000256" key="7">
    <source>
        <dbReference type="ARBA" id="ARBA00047899"/>
    </source>
</evidence>
<keyword evidence="4" id="KW-0547">Nucleotide-binding</keyword>
<evidence type="ECO:0000256" key="4">
    <source>
        <dbReference type="ARBA" id="ARBA00022741"/>
    </source>
</evidence>
<keyword evidence="10" id="KW-0812">Transmembrane</keyword>
<feature type="transmembrane region" description="Helical" evidence="10">
    <location>
        <begin position="437"/>
        <end position="453"/>
    </location>
</feature>
<dbReference type="SUPFAM" id="SSF56112">
    <property type="entry name" value="Protein kinase-like (PK-like)"/>
    <property type="match status" value="1"/>
</dbReference>
<evidence type="ECO:0000256" key="1">
    <source>
        <dbReference type="ARBA" id="ARBA00012513"/>
    </source>
</evidence>
<dbReference type="OrthoDB" id="9762169at2"/>
<keyword evidence="3" id="KW-0808">Transferase</keyword>
<keyword evidence="6" id="KW-0067">ATP-binding</keyword>
<evidence type="ECO:0000256" key="9">
    <source>
        <dbReference type="SAM" id="MobiDB-lite"/>
    </source>
</evidence>
<feature type="transmembrane region" description="Helical" evidence="10">
    <location>
        <begin position="490"/>
        <end position="508"/>
    </location>
</feature>
<dbReference type="NCBIfam" id="NF045510">
    <property type="entry name" value="4Cys_prefix_kin"/>
    <property type="match status" value="1"/>
</dbReference>
<dbReference type="GO" id="GO:0004674">
    <property type="term" value="F:protein serine/threonine kinase activity"/>
    <property type="evidence" value="ECO:0007669"/>
    <property type="project" value="UniProtKB-KW"/>
</dbReference>